<dbReference type="PANTHER" id="PTHR30627:SF1">
    <property type="entry name" value="PEPTIDOGLYCAN D,D-TRANSPEPTIDASE FTSI"/>
    <property type="match status" value="1"/>
</dbReference>
<dbReference type="EMBL" id="LN515532">
    <property type="protein sequence ID" value="CEA14993.1"/>
    <property type="molecule type" value="Genomic_DNA"/>
</dbReference>
<keyword evidence="6" id="KW-0132">Cell division</keyword>
<dbReference type="KEGG" id="pbt:ING2E5B_0223"/>
<keyword evidence="3 4" id="KW-0472">Membrane</keyword>
<dbReference type="SUPFAM" id="SSF54184">
    <property type="entry name" value="Penicillin-binding protein 2x (pbp-2x), c-terminal domain"/>
    <property type="match status" value="1"/>
</dbReference>
<dbReference type="Pfam" id="PF03793">
    <property type="entry name" value="PASTA"/>
    <property type="match status" value="1"/>
</dbReference>
<comment type="subcellular location">
    <subcellularLocation>
        <location evidence="1">Membrane</location>
    </subcellularLocation>
</comment>
<dbReference type="OrthoDB" id="9804124at2"/>
<dbReference type="GO" id="GO:0008658">
    <property type="term" value="F:penicillin binding"/>
    <property type="evidence" value="ECO:0007669"/>
    <property type="project" value="InterPro"/>
</dbReference>
<keyword evidence="4" id="KW-1133">Transmembrane helix</keyword>
<dbReference type="Gene3D" id="3.40.710.10">
    <property type="entry name" value="DD-peptidase/beta-lactamase superfamily"/>
    <property type="match status" value="1"/>
</dbReference>
<evidence type="ECO:0000256" key="4">
    <source>
        <dbReference type="SAM" id="Phobius"/>
    </source>
</evidence>
<dbReference type="PATRIC" id="fig|1562970.3.peg.220"/>
<keyword evidence="2" id="KW-0645">Protease</keyword>
<protein>
    <submittedName>
        <fullName evidence="6">Cell division protein FtsI</fullName>
    </submittedName>
</protein>
<evidence type="ECO:0000256" key="2">
    <source>
        <dbReference type="ARBA" id="ARBA00022645"/>
    </source>
</evidence>
<gene>
    <name evidence="6" type="ORF">ING2E5B_0223</name>
</gene>
<organism evidence="6 7">
    <name type="scientific">Fermentimonas caenicola</name>
    <dbReference type="NCBI Taxonomy" id="1562970"/>
    <lineage>
        <taxon>Bacteria</taxon>
        <taxon>Pseudomonadati</taxon>
        <taxon>Bacteroidota</taxon>
        <taxon>Bacteroidia</taxon>
        <taxon>Bacteroidales</taxon>
        <taxon>Dysgonomonadaceae</taxon>
        <taxon>Fermentimonas</taxon>
    </lineage>
</organism>
<dbReference type="InterPro" id="IPR005543">
    <property type="entry name" value="PASTA_dom"/>
</dbReference>
<dbReference type="InterPro" id="IPR050515">
    <property type="entry name" value="Beta-lactam/transpept"/>
</dbReference>
<keyword evidence="4" id="KW-0812">Transmembrane</keyword>
<proteinExistence type="predicted"/>
<sequence length="733" mass="82713">MKEQDKNRKNKGILGRYGLIVSVLMLFSFMIIFSAGRIMFSAEGGKWREVGEKETVIRDRVILPKRGNIYTYDDKLLASTEPIYSIYMDFWADGMKKDTLVKYVDDLSVALARKFPDRTASQYKNIIMNGWNLREKEERQILENKNKGIDERVPIRSRYVKILRNDINYIDLKEIRTFPFWNQRSNRSGLIAEERNSRKKPFGNLANRTVGSVYKDIEKGGASGLELKYDSLLRGVPGVKYRQKIQGKWMDVVEEPAKEGWDIVTTIDADIQDIAERALKSKLVETEAESGTAIIMEVKSGEIKGIVNLDRLSNGDYAEGNPNAFSYMNEPGSTFKTVTTMIALDDGVITPTDSFYVGNGLFQYNKRWVRDHYWRRGQDRGYLTVAEGMELSSNVVMSKIVLKGYEDKPEKFVDGIDRIGLRKQLTWDVPLNGIEGTSSIRYPNDKNNYWSKTTLPWMSFGYETQIPPIYMLMFYNAIANGGKMIKPFIAKQFLENGKVVKEFEAEVVNPKICKESTLEEIKKMLVGVVENGTAKVVASDYFSIAGKTGTAQIAGGGGYSGYYVSFSGYFPADEPMYTIFVGLRKPKGVPSGGGMAGMVFKNIAEQTYLRKVRLLAEDCKVDSTLQKAPEIKHGNWNNNKYVLNKLNLSVADKNSDSDWVKIKFENNEYLTEEIALNNSKIPDVKGMGARDAVYLLEKSGLRVNLIGSGKVVSQSFTPGQNLVKGTTITITLR</sequence>
<dbReference type="InterPro" id="IPR005311">
    <property type="entry name" value="PBP_dimer"/>
</dbReference>
<feature type="domain" description="PASTA" evidence="5">
    <location>
        <begin position="677"/>
        <end position="733"/>
    </location>
</feature>
<dbReference type="Proteomes" id="UP000032417">
    <property type="component" value="Chromosome 1"/>
</dbReference>
<dbReference type="Pfam" id="PF03717">
    <property type="entry name" value="PBP_dimer"/>
    <property type="match status" value="1"/>
</dbReference>
<accession>A0A098BXV9</accession>
<name>A0A098BXV9_9BACT</name>
<dbReference type="GO" id="GO:0004180">
    <property type="term" value="F:carboxypeptidase activity"/>
    <property type="evidence" value="ECO:0007669"/>
    <property type="project" value="UniProtKB-KW"/>
</dbReference>
<dbReference type="STRING" id="1562970.ING2E5B_0223"/>
<dbReference type="Gene3D" id="3.30.450.330">
    <property type="match status" value="1"/>
</dbReference>
<keyword evidence="7" id="KW-1185">Reference proteome</keyword>
<dbReference type="SUPFAM" id="SSF56601">
    <property type="entry name" value="beta-lactamase/transpeptidase-like"/>
    <property type="match status" value="1"/>
</dbReference>
<dbReference type="HOGENOM" id="CLU_009289_6_4_10"/>
<reference evidence="6 7" key="1">
    <citation type="submission" date="2014-08" db="EMBL/GenBank/DDBJ databases">
        <authorList>
            <person name="Wibberg D."/>
        </authorList>
    </citation>
    <scope>NUCLEOTIDE SEQUENCE [LARGE SCALE GENOMIC DNA]</scope>
    <source>
        <strain evidence="7">ING2-E5B</strain>
    </source>
</reference>
<dbReference type="InterPro" id="IPR012338">
    <property type="entry name" value="Beta-lactam/transpept-like"/>
</dbReference>
<keyword evidence="2" id="KW-0378">Hydrolase</keyword>
<evidence type="ECO:0000259" key="5">
    <source>
        <dbReference type="PROSITE" id="PS51178"/>
    </source>
</evidence>
<keyword evidence="2" id="KW-0121">Carboxypeptidase</keyword>
<dbReference type="InterPro" id="IPR036138">
    <property type="entry name" value="PBP_dimer_sf"/>
</dbReference>
<dbReference type="AlphaFoldDB" id="A0A098BXV9"/>
<dbReference type="Pfam" id="PF00905">
    <property type="entry name" value="Transpeptidase"/>
    <property type="match status" value="1"/>
</dbReference>
<dbReference type="GO" id="GO:0005886">
    <property type="term" value="C:plasma membrane"/>
    <property type="evidence" value="ECO:0007669"/>
    <property type="project" value="TreeGrafter"/>
</dbReference>
<dbReference type="PANTHER" id="PTHR30627">
    <property type="entry name" value="PEPTIDOGLYCAN D,D-TRANSPEPTIDASE"/>
    <property type="match status" value="1"/>
</dbReference>
<dbReference type="SUPFAM" id="SSF56519">
    <property type="entry name" value="Penicillin binding protein dimerisation domain"/>
    <property type="match status" value="1"/>
</dbReference>
<evidence type="ECO:0000256" key="3">
    <source>
        <dbReference type="ARBA" id="ARBA00023136"/>
    </source>
</evidence>
<dbReference type="SMART" id="SM00740">
    <property type="entry name" value="PASTA"/>
    <property type="match status" value="1"/>
</dbReference>
<dbReference type="PROSITE" id="PS51178">
    <property type="entry name" value="PASTA"/>
    <property type="match status" value="1"/>
</dbReference>
<feature type="transmembrane region" description="Helical" evidence="4">
    <location>
        <begin position="12"/>
        <end position="33"/>
    </location>
</feature>
<evidence type="ECO:0000313" key="6">
    <source>
        <dbReference type="EMBL" id="CEA14993.1"/>
    </source>
</evidence>
<dbReference type="InterPro" id="IPR001460">
    <property type="entry name" value="PCN-bd_Tpept"/>
</dbReference>
<dbReference type="GO" id="GO:0071555">
    <property type="term" value="P:cell wall organization"/>
    <property type="evidence" value="ECO:0007669"/>
    <property type="project" value="TreeGrafter"/>
</dbReference>
<dbReference type="Gene3D" id="3.90.1310.10">
    <property type="entry name" value="Penicillin-binding protein 2a (Domain 2)"/>
    <property type="match status" value="1"/>
</dbReference>
<evidence type="ECO:0000313" key="7">
    <source>
        <dbReference type="Proteomes" id="UP000032417"/>
    </source>
</evidence>
<dbReference type="Gene3D" id="3.30.10.20">
    <property type="match status" value="1"/>
</dbReference>
<dbReference type="CDD" id="cd06575">
    <property type="entry name" value="PASTA_Pbp2x-like_2"/>
    <property type="match status" value="1"/>
</dbReference>
<dbReference type="GO" id="GO:0051301">
    <property type="term" value="P:cell division"/>
    <property type="evidence" value="ECO:0007669"/>
    <property type="project" value="UniProtKB-KW"/>
</dbReference>
<keyword evidence="6" id="KW-0131">Cell cycle</keyword>
<evidence type="ECO:0000256" key="1">
    <source>
        <dbReference type="ARBA" id="ARBA00004370"/>
    </source>
</evidence>